<dbReference type="PANTHER" id="PTHR31121:SF7">
    <property type="entry name" value="MANNOSYLTRANSFERASE KTR4-RELATED"/>
    <property type="match status" value="1"/>
</dbReference>
<keyword evidence="2" id="KW-0328">Glycosyltransferase</keyword>
<evidence type="ECO:0000256" key="1">
    <source>
        <dbReference type="ARBA" id="ARBA00007677"/>
    </source>
</evidence>
<keyword evidence="6" id="KW-1185">Reference proteome</keyword>
<dbReference type="InterPro" id="IPR029044">
    <property type="entry name" value="Nucleotide-diphossugar_trans"/>
</dbReference>
<dbReference type="SUPFAM" id="SSF53448">
    <property type="entry name" value="Nucleotide-diphospho-sugar transferases"/>
    <property type="match status" value="1"/>
</dbReference>
<evidence type="ECO:0000313" key="6">
    <source>
        <dbReference type="Proteomes" id="UP000887229"/>
    </source>
</evidence>
<accession>A0A9P8CQW1</accession>
<gene>
    <name evidence="5" type="ORF">F5Z01DRAFT_635186</name>
</gene>
<evidence type="ECO:0000256" key="4">
    <source>
        <dbReference type="SAM" id="SignalP"/>
    </source>
</evidence>
<sequence>MRLATPFALSQTLLWASAAILSSSRGIKACNSWKASPVKAKVEDTNLRAAIIALTNEQDLPRIIGTVAQLERSFNEDYEYDWIFFSSTDLSENFRRQTSNATKSTCLYEIISNEHWRRASSAHWNPAFLLREQRMRDYDWFLRVEPGFPRPIGFDVFRFMRDNGIAYGFTESAFDYSSLETLSPQIRSFMENNPHLLHQDADLGWLLNTATRPAAAEGLTETHGENLALDIGAEYKQKCKHKCLSKESPTDSFADAFSAWLSNLYPPSFELGSIGFLRGESHQALMSHLESLGAVLQYSPVRDVPILTLSASMFLPKQSVWNFRTKLTGYAAARPTPTPAPLSAVDERDTFPFDGQELAQAAMLEQHELWDQMAVDVTRYSLSPGLISGNTVVDDRTFRFSLMMGEAFVLQESGAEK</sequence>
<dbReference type="GO" id="GO:0016020">
    <property type="term" value="C:membrane"/>
    <property type="evidence" value="ECO:0007669"/>
    <property type="project" value="InterPro"/>
</dbReference>
<organism evidence="5 6">
    <name type="scientific">Emericellopsis atlantica</name>
    <dbReference type="NCBI Taxonomy" id="2614577"/>
    <lineage>
        <taxon>Eukaryota</taxon>
        <taxon>Fungi</taxon>
        <taxon>Dikarya</taxon>
        <taxon>Ascomycota</taxon>
        <taxon>Pezizomycotina</taxon>
        <taxon>Sordariomycetes</taxon>
        <taxon>Hypocreomycetidae</taxon>
        <taxon>Hypocreales</taxon>
        <taxon>Bionectriaceae</taxon>
        <taxon>Emericellopsis</taxon>
    </lineage>
</organism>
<reference evidence="5" key="1">
    <citation type="journal article" date="2021" name="IMA Fungus">
        <title>Genomic characterization of three marine fungi, including Emericellopsis atlantica sp. nov. with signatures of a generalist lifestyle and marine biomass degradation.</title>
        <authorList>
            <person name="Hagestad O.C."/>
            <person name="Hou L."/>
            <person name="Andersen J.H."/>
            <person name="Hansen E.H."/>
            <person name="Altermark B."/>
            <person name="Li C."/>
            <person name="Kuhnert E."/>
            <person name="Cox R.J."/>
            <person name="Crous P.W."/>
            <person name="Spatafora J.W."/>
            <person name="Lail K."/>
            <person name="Amirebrahimi M."/>
            <person name="Lipzen A."/>
            <person name="Pangilinan J."/>
            <person name="Andreopoulos W."/>
            <person name="Hayes R.D."/>
            <person name="Ng V."/>
            <person name="Grigoriev I.V."/>
            <person name="Jackson S.A."/>
            <person name="Sutton T.D.S."/>
            <person name="Dobson A.D.W."/>
            <person name="Rama T."/>
        </authorList>
    </citation>
    <scope>NUCLEOTIDE SEQUENCE</scope>
    <source>
        <strain evidence="5">TS7</strain>
    </source>
</reference>
<dbReference type="Gene3D" id="3.90.550.10">
    <property type="entry name" value="Spore Coat Polysaccharide Biosynthesis Protein SpsA, Chain A"/>
    <property type="match status" value="1"/>
</dbReference>
<keyword evidence="4" id="KW-0732">Signal</keyword>
<comment type="similarity">
    <text evidence="1">Belongs to the glycosyltransferase 15 family.</text>
</comment>
<keyword evidence="3" id="KW-0808">Transferase</keyword>
<dbReference type="AlphaFoldDB" id="A0A9P8CQW1"/>
<dbReference type="EMBL" id="MU251250">
    <property type="protein sequence ID" value="KAG9255555.1"/>
    <property type="molecule type" value="Genomic_DNA"/>
</dbReference>
<name>A0A9P8CQW1_9HYPO</name>
<feature type="signal peptide" evidence="4">
    <location>
        <begin position="1"/>
        <end position="29"/>
    </location>
</feature>
<dbReference type="GO" id="GO:0000032">
    <property type="term" value="P:cell wall mannoprotein biosynthetic process"/>
    <property type="evidence" value="ECO:0007669"/>
    <property type="project" value="TreeGrafter"/>
</dbReference>
<protein>
    <submittedName>
        <fullName evidence="5">Glycosyltransferase family 15 protein</fullName>
    </submittedName>
</protein>
<dbReference type="GeneID" id="70293033"/>
<dbReference type="Pfam" id="PF01793">
    <property type="entry name" value="Glyco_transf_15"/>
    <property type="match status" value="2"/>
</dbReference>
<proteinExistence type="inferred from homology"/>
<feature type="chain" id="PRO_5040232026" evidence="4">
    <location>
        <begin position="30"/>
        <end position="417"/>
    </location>
</feature>
<evidence type="ECO:0000256" key="3">
    <source>
        <dbReference type="ARBA" id="ARBA00022679"/>
    </source>
</evidence>
<evidence type="ECO:0000313" key="5">
    <source>
        <dbReference type="EMBL" id="KAG9255555.1"/>
    </source>
</evidence>
<evidence type="ECO:0000256" key="2">
    <source>
        <dbReference type="ARBA" id="ARBA00022676"/>
    </source>
</evidence>
<dbReference type="GO" id="GO:0006493">
    <property type="term" value="P:protein O-linked glycosylation"/>
    <property type="evidence" value="ECO:0007669"/>
    <property type="project" value="TreeGrafter"/>
</dbReference>
<dbReference type="InterPro" id="IPR002685">
    <property type="entry name" value="Glyco_trans_15"/>
</dbReference>
<dbReference type="OrthoDB" id="202470at2759"/>
<dbReference type="RefSeq" id="XP_046119479.1">
    <property type="nucleotide sequence ID" value="XM_046262130.1"/>
</dbReference>
<dbReference type="GO" id="GO:0006487">
    <property type="term" value="P:protein N-linked glycosylation"/>
    <property type="evidence" value="ECO:0007669"/>
    <property type="project" value="TreeGrafter"/>
</dbReference>
<dbReference type="PANTHER" id="PTHR31121">
    <property type="entry name" value="ALPHA-1,2 MANNOSYLTRANSFERASE KTR1"/>
    <property type="match status" value="1"/>
</dbReference>
<dbReference type="GO" id="GO:0000026">
    <property type="term" value="F:alpha-1,2-mannosyltransferase activity"/>
    <property type="evidence" value="ECO:0007669"/>
    <property type="project" value="TreeGrafter"/>
</dbReference>
<comment type="caution">
    <text evidence="5">The sequence shown here is derived from an EMBL/GenBank/DDBJ whole genome shotgun (WGS) entry which is preliminary data.</text>
</comment>
<dbReference type="GO" id="GO:0005794">
    <property type="term" value="C:Golgi apparatus"/>
    <property type="evidence" value="ECO:0007669"/>
    <property type="project" value="TreeGrafter"/>
</dbReference>
<dbReference type="Proteomes" id="UP000887229">
    <property type="component" value="Unassembled WGS sequence"/>
</dbReference>